<gene>
    <name evidence="9" type="ORF">F7725_015310</name>
</gene>
<dbReference type="Gene3D" id="3.50.20.20">
    <property type="entry name" value="Janus/Ocnus"/>
    <property type="match status" value="1"/>
</dbReference>
<evidence type="ECO:0000256" key="6">
    <source>
        <dbReference type="PIRSR" id="PIRSR607702-1"/>
    </source>
</evidence>
<keyword evidence="5" id="KW-0547">Nucleotide-binding</keyword>
<keyword evidence="8" id="KW-0812">Transmembrane</keyword>
<feature type="transmembrane region" description="Helical" evidence="8">
    <location>
        <begin position="447"/>
        <end position="469"/>
    </location>
</feature>
<evidence type="ECO:0000256" key="4">
    <source>
        <dbReference type="PIRSR" id="PIRSR600407-1"/>
    </source>
</evidence>
<dbReference type="Pfam" id="PF01150">
    <property type="entry name" value="GDA1_CD39"/>
    <property type="match status" value="1"/>
</dbReference>
<name>A0A7J5YI24_DISMA</name>
<dbReference type="FunFam" id="3.30.420.40:FF:000068">
    <property type="entry name" value="Ectonucleoside triphosphate diphosphohydrolase 1"/>
    <property type="match status" value="1"/>
</dbReference>
<feature type="active site" description="Proton acceptor" evidence="4">
    <location>
        <position position="165"/>
    </location>
</feature>
<keyword evidence="10" id="KW-1185">Reference proteome</keyword>
<dbReference type="EMBL" id="JAAKFY010000012">
    <property type="protein sequence ID" value="KAF3848813.1"/>
    <property type="molecule type" value="Genomic_DNA"/>
</dbReference>
<dbReference type="Pfam" id="PF05005">
    <property type="entry name" value="Ocnus"/>
    <property type="match status" value="1"/>
</dbReference>
<evidence type="ECO:0000256" key="5">
    <source>
        <dbReference type="PIRSR" id="PIRSR600407-2"/>
    </source>
</evidence>
<evidence type="ECO:0000256" key="2">
    <source>
        <dbReference type="ARBA" id="ARBA00010971"/>
    </source>
</evidence>
<dbReference type="GO" id="GO:0045134">
    <property type="term" value="F:UDP phosphatase activity"/>
    <property type="evidence" value="ECO:0007669"/>
    <property type="project" value="TreeGrafter"/>
</dbReference>
<evidence type="ECO:0000313" key="10">
    <source>
        <dbReference type="Proteomes" id="UP000518266"/>
    </source>
</evidence>
<keyword evidence="8" id="KW-1133">Transmembrane helix</keyword>
<reference evidence="9 10" key="1">
    <citation type="submission" date="2020-03" db="EMBL/GenBank/DDBJ databases">
        <title>Dissostichus mawsoni Genome sequencing and assembly.</title>
        <authorList>
            <person name="Park H."/>
        </authorList>
    </citation>
    <scope>NUCLEOTIDE SEQUENCE [LARGE SCALE GENOMIC DNA]</scope>
    <source>
        <strain evidence="9">DM0001</strain>
        <tissue evidence="9">Muscle</tissue>
    </source>
</reference>
<feature type="binding site" evidence="5">
    <location>
        <begin position="204"/>
        <end position="208"/>
    </location>
    <ligand>
        <name>ATP</name>
        <dbReference type="ChEBI" id="CHEBI:30616"/>
    </ligand>
</feature>
<feature type="active site" description="Proton acceptor" evidence="6">
    <location>
        <position position="560"/>
    </location>
</feature>
<dbReference type="GO" id="GO:0017111">
    <property type="term" value="F:ribonucleoside triphosphate phosphatase activity"/>
    <property type="evidence" value="ECO:0007669"/>
    <property type="project" value="TreeGrafter"/>
</dbReference>
<feature type="transmembrane region" description="Helical" evidence="8">
    <location>
        <begin position="9"/>
        <end position="27"/>
    </location>
</feature>
<dbReference type="OrthoDB" id="6372431at2759"/>
<accession>A0A7J5YI24</accession>
<keyword evidence="8" id="KW-0472">Membrane</keyword>
<dbReference type="PANTHER" id="PTHR11782:SF33">
    <property type="entry name" value="ECTONUCLEOSIDE TRIPHOSPHATE DIPHOSPHOHYDROLASE 2"/>
    <property type="match status" value="1"/>
</dbReference>
<dbReference type="GO" id="GO:0005886">
    <property type="term" value="C:plasma membrane"/>
    <property type="evidence" value="ECO:0007669"/>
    <property type="project" value="TreeGrafter"/>
</dbReference>
<evidence type="ECO:0000313" key="9">
    <source>
        <dbReference type="EMBL" id="KAF3848813.1"/>
    </source>
</evidence>
<keyword evidence="3 7" id="KW-0378">Hydrolase</keyword>
<dbReference type="Gene3D" id="3.30.420.40">
    <property type="match status" value="1"/>
</dbReference>
<dbReference type="GO" id="GO:0004382">
    <property type="term" value="F:GDP phosphatase activity"/>
    <property type="evidence" value="ECO:0007669"/>
    <property type="project" value="TreeGrafter"/>
</dbReference>
<comment type="caution">
    <text evidence="9">The sequence shown here is derived from an EMBL/GenBank/DDBJ whole genome shotgun (WGS) entry which is preliminary data.</text>
</comment>
<organism evidence="9 10">
    <name type="scientific">Dissostichus mawsoni</name>
    <name type="common">Antarctic cod</name>
    <dbReference type="NCBI Taxonomy" id="36200"/>
    <lineage>
        <taxon>Eukaryota</taxon>
        <taxon>Metazoa</taxon>
        <taxon>Chordata</taxon>
        <taxon>Craniata</taxon>
        <taxon>Vertebrata</taxon>
        <taxon>Euteleostomi</taxon>
        <taxon>Actinopterygii</taxon>
        <taxon>Neopterygii</taxon>
        <taxon>Teleostei</taxon>
        <taxon>Neoteleostei</taxon>
        <taxon>Acanthomorphata</taxon>
        <taxon>Eupercaria</taxon>
        <taxon>Perciformes</taxon>
        <taxon>Notothenioidei</taxon>
        <taxon>Nototheniidae</taxon>
        <taxon>Dissostichus</taxon>
    </lineage>
</organism>
<dbReference type="SUPFAM" id="SSF143724">
    <property type="entry name" value="PHP14-like"/>
    <property type="match status" value="1"/>
</dbReference>
<dbReference type="GO" id="GO:0009134">
    <property type="term" value="P:nucleoside diphosphate catabolic process"/>
    <property type="evidence" value="ECO:0007669"/>
    <property type="project" value="TreeGrafter"/>
</dbReference>
<sequence>MAHRSAHPAVPIALLVFGLVAILLLTIPTEDVQEPPGFMYGIVLDAGSSHTALYIYKWPADKLNGTGVVTQHTECHVEGGGISSYAGQQGAAGQSLEACLDQAVEDIPKERHLCTPVYLGATAGMRLLQISKPELSDQILQEVGQKIQSYPFSYQGATILSGKEEGAYGWVTVNYLSENFIKYGFVGSWLSAGRPTVGALDLGGASTQITFETKDKVEDEKDLKKLRLYGNDYSLYTHSFLCYGRDQFLKRLMAHILKGYPQSITHPCYPAGLNRTVKLNSIFSSPCTAHSYDPLASVTVTGSGEYEHCLGNCSFDKVFQPNVSGSFMAFSAFYYVHLSLQRTTGVTAQTPSQLENAAETQCGMTFNQLLLLDPKQRSRLQDNCASSVFVKTLMFRGYGFDEMSFPRVTFQKKAGDTSVGWALGYMLSLSSLLPAETVGLRKALTPGAWATLIFLSVLLLVGVLVFILLRSVNGKKKGGTVQLPAYIDTEFVQKIPSLCLFVSLLGSSLSSLEMCSQTRAAALMANIPRADIDPSGVFNREKGDNSEIDIVRGYGWAEFHADIYDKVSEELEKGGQLDCECIGGGRIQHNPQEKKIHVYGYSIGFGRANHAVTTEQLKAQYPDYEVTWDNEGY</sequence>
<evidence type="ECO:0000256" key="7">
    <source>
        <dbReference type="RuleBase" id="RU003833"/>
    </source>
</evidence>
<dbReference type="InterPro" id="IPR038596">
    <property type="entry name" value="Janus_sf"/>
</dbReference>
<dbReference type="PANTHER" id="PTHR11782">
    <property type="entry name" value="ADENOSINE/GUANOSINE DIPHOSPHATASE"/>
    <property type="match status" value="1"/>
</dbReference>
<dbReference type="GO" id="GO:0005524">
    <property type="term" value="F:ATP binding"/>
    <property type="evidence" value="ECO:0007669"/>
    <property type="project" value="UniProtKB-KW"/>
</dbReference>
<comment type="similarity">
    <text evidence="2">Belongs to the janus family.</text>
</comment>
<dbReference type="InterPro" id="IPR007702">
    <property type="entry name" value="Janus"/>
</dbReference>
<dbReference type="Proteomes" id="UP000518266">
    <property type="component" value="Unassembled WGS sequence"/>
</dbReference>
<dbReference type="InterPro" id="IPR000407">
    <property type="entry name" value="GDA1_CD39_NTPase"/>
</dbReference>
<keyword evidence="5" id="KW-0067">ATP-binding</keyword>
<dbReference type="Gene3D" id="3.30.420.150">
    <property type="entry name" value="Exopolyphosphatase. Domain 2"/>
    <property type="match status" value="1"/>
</dbReference>
<dbReference type="PROSITE" id="PS01238">
    <property type="entry name" value="GDA1_CD39_NTPASE"/>
    <property type="match status" value="1"/>
</dbReference>
<evidence type="ECO:0000256" key="8">
    <source>
        <dbReference type="SAM" id="Phobius"/>
    </source>
</evidence>
<evidence type="ECO:0000256" key="3">
    <source>
        <dbReference type="ARBA" id="ARBA00022801"/>
    </source>
</evidence>
<evidence type="ECO:0000256" key="1">
    <source>
        <dbReference type="ARBA" id="ARBA00009283"/>
    </source>
</evidence>
<dbReference type="AlphaFoldDB" id="A0A7J5YI24"/>
<proteinExistence type="inferred from homology"/>
<protein>
    <submittedName>
        <fullName evidence="9">Uncharacterized protein</fullName>
    </submittedName>
</protein>
<comment type="similarity">
    <text evidence="1 7">Belongs to the GDA1/CD39 NTPase family.</text>
</comment>